<dbReference type="PROSITE" id="PS51918">
    <property type="entry name" value="RADICAL_SAM"/>
    <property type="match status" value="1"/>
</dbReference>
<dbReference type="InterPro" id="IPR023404">
    <property type="entry name" value="rSAM_horseshoe"/>
</dbReference>
<dbReference type="EMBL" id="JAZHPZ010000003">
    <property type="protein sequence ID" value="MEF2965918.1"/>
    <property type="molecule type" value="Genomic_DNA"/>
</dbReference>
<dbReference type="Proteomes" id="UP001306950">
    <property type="component" value="Unassembled WGS sequence"/>
</dbReference>
<dbReference type="Pfam" id="PF02310">
    <property type="entry name" value="B12-binding"/>
    <property type="match status" value="1"/>
</dbReference>
<dbReference type="CDD" id="cd02068">
    <property type="entry name" value="radical_SAM_B12_BD"/>
    <property type="match status" value="1"/>
</dbReference>
<dbReference type="InterPro" id="IPR006158">
    <property type="entry name" value="Cobalamin-bd"/>
</dbReference>
<organism evidence="10 11">
    <name type="scientific">Paenibacillus haidiansis</name>
    <dbReference type="NCBI Taxonomy" id="1574488"/>
    <lineage>
        <taxon>Bacteria</taxon>
        <taxon>Bacillati</taxon>
        <taxon>Bacillota</taxon>
        <taxon>Bacilli</taxon>
        <taxon>Bacillales</taxon>
        <taxon>Paenibacillaceae</taxon>
        <taxon>Paenibacillus</taxon>
    </lineage>
</organism>
<keyword evidence="3" id="KW-0808">Transferase</keyword>
<comment type="cofactor">
    <cofactor evidence="1">
        <name>[4Fe-4S] cluster</name>
        <dbReference type="ChEBI" id="CHEBI:49883"/>
    </cofactor>
</comment>
<reference evidence="10 11" key="1">
    <citation type="submission" date="2024-02" db="EMBL/GenBank/DDBJ databases">
        <title>A nitrogen-fixing paenibacillus bacterium.</title>
        <authorList>
            <person name="Zhang W.L."/>
            <person name="Chen S.F."/>
        </authorList>
    </citation>
    <scope>NUCLEOTIDE SEQUENCE [LARGE SCALE GENOMIC DNA]</scope>
    <source>
        <strain evidence="10 11">M1</strain>
    </source>
</reference>
<dbReference type="RefSeq" id="WP_331846142.1">
    <property type="nucleotide sequence ID" value="NZ_JAZHPZ010000003.1"/>
</dbReference>
<feature type="domain" description="Radical SAM core" evidence="9">
    <location>
        <begin position="175"/>
        <end position="410"/>
    </location>
</feature>
<keyword evidence="6" id="KW-0408">Iron</keyword>
<dbReference type="SUPFAM" id="SSF52242">
    <property type="entry name" value="Cobalamin (vitamin B12)-binding domain"/>
    <property type="match status" value="1"/>
</dbReference>
<evidence type="ECO:0000313" key="11">
    <source>
        <dbReference type="Proteomes" id="UP001306950"/>
    </source>
</evidence>
<dbReference type="SFLD" id="SFLDS00029">
    <property type="entry name" value="Radical_SAM"/>
    <property type="match status" value="1"/>
</dbReference>
<keyword evidence="2" id="KW-0489">Methyltransferase</keyword>
<comment type="caution">
    <text evidence="10">The sequence shown here is derived from an EMBL/GenBank/DDBJ whole genome shotgun (WGS) entry which is preliminary data.</text>
</comment>
<evidence type="ECO:0000256" key="3">
    <source>
        <dbReference type="ARBA" id="ARBA00022679"/>
    </source>
</evidence>
<protein>
    <submittedName>
        <fullName evidence="10">Radical SAM protein</fullName>
    </submittedName>
</protein>
<evidence type="ECO:0000256" key="2">
    <source>
        <dbReference type="ARBA" id="ARBA00022603"/>
    </source>
</evidence>
<dbReference type="SFLD" id="SFLDG01123">
    <property type="entry name" value="methyltransferase_(Class_B)"/>
    <property type="match status" value="1"/>
</dbReference>
<keyword evidence="7" id="KW-0411">Iron-sulfur</keyword>
<gene>
    <name evidence="10" type="ORF">V3851_08760</name>
</gene>
<keyword evidence="11" id="KW-1185">Reference proteome</keyword>
<dbReference type="InterPro" id="IPR034466">
    <property type="entry name" value="Methyltransferase_Class_B"/>
</dbReference>
<feature type="domain" description="B12-binding" evidence="8">
    <location>
        <begin position="3"/>
        <end position="137"/>
    </location>
</feature>
<dbReference type="Pfam" id="PF04055">
    <property type="entry name" value="Radical_SAM"/>
    <property type="match status" value="1"/>
</dbReference>
<evidence type="ECO:0000259" key="9">
    <source>
        <dbReference type="PROSITE" id="PS51918"/>
    </source>
</evidence>
<evidence type="ECO:0000256" key="7">
    <source>
        <dbReference type="ARBA" id="ARBA00023014"/>
    </source>
</evidence>
<proteinExistence type="predicted"/>
<dbReference type="InterPro" id="IPR006638">
    <property type="entry name" value="Elp3/MiaA/NifB-like_rSAM"/>
</dbReference>
<evidence type="ECO:0000313" key="10">
    <source>
        <dbReference type="EMBL" id="MEF2965918.1"/>
    </source>
</evidence>
<dbReference type="Gene3D" id="3.40.50.280">
    <property type="entry name" value="Cobalamin-binding domain"/>
    <property type="match status" value="1"/>
</dbReference>
<accession>A0ABU7VQA5</accession>
<dbReference type="Gene3D" id="3.80.30.20">
    <property type="entry name" value="tm_1862 like domain"/>
    <property type="match status" value="1"/>
</dbReference>
<dbReference type="PROSITE" id="PS51332">
    <property type="entry name" value="B12_BINDING"/>
    <property type="match status" value="1"/>
</dbReference>
<dbReference type="InterPro" id="IPR051198">
    <property type="entry name" value="BchE-like"/>
</dbReference>
<dbReference type="PANTHER" id="PTHR43409:SF7">
    <property type="entry name" value="BLL1977 PROTEIN"/>
    <property type="match status" value="1"/>
</dbReference>
<name>A0ABU7VQA5_9BACL</name>
<sequence>MKRFKILLVSVYSDKMILSYDDIGLASIAAYLRKFGYEVHLIVHFFNKMDYKRIVDLEPDFVGISVYRDSKDEVIQFCEYIKTLLPEVKTCLGGAFATYYHKELLNESMAIDYIIRGEGELALRNLLSTLEAGGDLPGIKGLTYRSDGRIHENEKESLIADMNELPFPSRDMLLDHQMNVAIISSTRGCFGKCTFCESPDYWSEHGDQRWRGRSVEGLVDEIEEIAQRYGVRRFNIVNNSFEDPGSDAKSVKKFAEEILKRNLTISYSINLRTIFQRKCTPELVRLLKKSGLCSVFLGVEAANAFDLQFYGKYGTTEDNMKCVELFREQGIRVIIGFINFNPYSTLKGLRSNLAFLQKYEYTGFLSFLHRLRIEKGTKLFHKLNEDKLWKDEKKIYLDGLNYKHTDERIDSLVAFLHNRFVEDRETEAINYRILYFERFFYTYLAYNKHLFEAEQDETGLSYVLECEKRLDESFSQFSCICSEWFSGLLDLAESGWDDREAELWSELKLNKQCMEKYDTQFGLERSKLYKKLMRLGNKYEEYVI</sequence>
<dbReference type="InterPro" id="IPR058240">
    <property type="entry name" value="rSAM_sf"/>
</dbReference>
<keyword evidence="4" id="KW-0949">S-adenosyl-L-methionine</keyword>
<dbReference type="InterPro" id="IPR036724">
    <property type="entry name" value="Cobalamin-bd_sf"/>
</dbReference>
<dbReference type="PANTHER" id="PTHR43409">
    <property type="entry name" value="ANAEROBIC MAGNESIUM-PROTOPORPHYRIN IX MONOMETHYL ESTER CYCLASE-RELATED"/>
    <property type="match status" value="1"/>
</dbReference>
<evidence type="ECO:0000259" key="8">
    <source>
        <dbReference type="PROSITE" id="PS51332"/>
    </source>
</evidence>
<evidence type="ECO:0000256" key="4">
    <source>
        <dbReference type="ARBA" id="ARBA00022691"/>
    </source>
</evidence>
<keyword evidence="5" id="KW-0479">Metal-binding</keyword>
<evidence type="ECO:0000256" key="1">
    <source>
        <dbReference type="ARBA" id="ARBA00001966"/>
    </source>
</evidence>
<dbReference type="SUPFAM" id="SSF102114">
    <property type="entry name" value="Radical SAM enzymes"/>
    <property type="match status" value="1"/>
</dbReference>
<dbReference type="CDD" id="cd01335">
    <property type="entry name" value="Radical_SAM"/>
    <property type="match status" value="1"/>
</dbReference>
<dbReference type="SMART" id="SM00729">
    <property type="entry name" value="Elp3"/>
    <property type="match status" value="1"/>
</dbReference>
<evidence type="ECO:0000256" key="5">
    <source>
        <dbReference type="ARBA" id="ARBA00022723"/>
    </source>
</evidence>
<dbReference type="InterPro" id="IPR007197">
    <property type="entry name" value="rSAM"/>
</dbReference>
<evidence type="ECO:0000256" key="6">
    <source>
        <dbReference type="ARBA" id="ARBA00023004"/>
    </source>
</evidence>
<dbReference type="SFLD" id="SFLDG01082">
    <property type="entry name" value="B12-binding_domain_containing"/>
    <property type="match status" value="1"/>
</dbReference>